<dbReference type="InterPro" id="IPR039317">
    <property type="entry name" value="TIC"/>
</dbReference>
<gene>
    <name evidence="2" type="ORF">DKX38_005217</name>
</gene>
<sequence>MQNQNVTHHARQLESELGGEDSSSIVDSRVSRANMSIYGQNLMPQQRVVPITQVVILVKRNRSNHKHILLRPLASQTFAMSFASINGTTDLDVSSLAQNRALLPRLPEAARHGYHFIAKVQATQQTNYRVSEEGKVEEMKIKYGRKDINQSEERKIDDKRNKNVTDGKQFSSFPVFFSAKSEDLISLAKLLAGSHHVTAPSVCLELNVLLNDNTAIQRDRKQLQPRITRQIAEPASLETASGSTC</sequence>
<protein>
    <submittedName>
        <fullName evidence="2">Uncharacterized protein</fullName>
    </submittedName>
</protein>
<keyword evidence="3" id="KW-1185">Reference proteome</keyword>
<comment type="caution">
    <text evidence="2">The sequence shown here is derived from an EMBL/GenBank/DDBJ whole genome shotgun (WGS) entry which is preliminary data.</text>
</comment>
<evidence type="ECO:0000256" key="1">
    <source>
        <dbReference type="SAM" id="MobiDB-lite"/>
    </source>
</evidence>
<name>A0A5N5NER3_9ROSI</name>
<evidence type="ECO:0000313" key="2">
    <source>
        <dbReference type="EMBL" id="KAB5565163.1"/>
    </source>
</evidence>
<dbReference type="EMBL" id="VDCV01000003">
    <property type="protein sequence ID" value="KAB5565163.1"/>
    <property type="molecule type" value="Genomic_DNA"/>
</dbReference>
<accession>A0A5N5NER3</accession>
<dbReference type="PANTHER" id="PTHR34798:SF2">
    <property type="entry name" value="PROTEIN TIME FOR COFFEE"/>
    <property type="match status" value="1"/>
</dbReference>
<evidence type="ECO:0000313" key="3">
    <source>
        <dbReference type="Proteomes" id="UP000326939"/>
    </source>
</evidence>
<organism evidence="2 3">
    <name type="scientific">Salix brachista</name>
    <dbReference type="NCBI Taxonomy" id="2182728"/>
    <lineage>
        <taxon>Eukaryota</taxon>
        <taxon>Viridiplantae</taxon>
        <taxon>Streptophyta</taxon>
        <taxon>Embryophyta</taxon>
        <taxon>Tracheophyta</taxon>
        <taxon>Spermatophyta</taxon>
        <taxon>Magnoliopsida</taxon>
        <taxon>eudicotyledons</taxon>
        <taxon>Gunneridae</taxon>
        <taxon>Pentapetalae</taxon>
        <taxon>rosids</taxon>
        <taxon>fabids</taxon>
        <taxon>Malpighiales</taxon>
        <taxon>Salicaceae</taxon>
        <taxon>Saliceae</taxon>
        <taxon>Salix</taxon>
    </lineage>
</organism>
<proteinExistence type="predicted"/>
<dbReference type="GO" id="GO:0042752">
    <property type="term" value="P:regulation of circadian rhythm"/>
    <property type="evidence" value="ECO:0007669"/>
    <property type="project" value="InterPro"/>
</dbReference>
<dbReference type="GO" id="GO:0005634">
    <property type="term" value="C:nucleus"/>
    <property type="evidence" value="ECO:0007669"/>
    <property type="project" value="TreeGrafter"/>
</dbReference>
<dbReference type="AlphaFoldDB" id="A0A5N5NER3"/>
<dbReference type="Proteomes" id="UP000326939">
    <property type="component" value="Chromosome 3"/>
</dbReference>
<reference evidence="3" key="1">
    <citation type="journal article" date="2019" name="Gigascience">
        <title>De novo genome assembly of the endangered Acer yangbiense, a plant species with extremely small populations endemic to Yunnan Province, China.</title>
        <authorList>
            <person name="Yang J."/>
            <person name="Wariss H.M."/>
            <person name="Tao L."/>
            <person name="Zhang R."/>
            <person name="Yun Q."/>
            <person name="Hollingsworth P."/>
            <person name="Dao Z."/>
            <person name="Luo G."/>
            <person name="Guo H."/>
            <person name="Ma Y."/>
            <person name="Sun W."/>
        </authorList>
    </citation>
    <scope>NUCLEOTIDE SEQUENCE [LARGE SCALE GENOMIC DNA]</scope>
    <source>
        <strain evidence="3">cv. br00</strain>
    </source>
</reference>
<dbReference type="PANTHER" id="PTHR34798">
    <property type="entry name" value="PROTEIN TIME FOR COFFEE"/>
    <property type="match status" value="1"/>
</dbReference>
<feature type="region of interest" description="Disordered" evidence="1">
    <location>
        <begin position="1"/>
        <end position="25"/>
    </location>
</feature>